<gene>
    <name evidence="2" type="ORF">CCYN2B_260007</name>
</gene>
<reference evidence="3" key="1">
    <citation type="submission" date="2015-01" db="EMBL/GenBank/DDBJ databases">
        <authorList>
            <person name="MANFREDI Pablo"/>
        </authorList>
    </citation>
    <scope>NUCLEOTIDE SEQUENCE [LARGE SCALE GENOMIC DNA]</scope>
    <source>
        <strain evidence="3">Ccyn2B</strain>
    </source>
</reference>
<dbReference type="Proteomes" id="UP000038055">
    <property type="component" value="Unassembled WGS sequence"/>
</dbReference>
<organism evidence="2 3">
    <name type="scientific">Capnocytophaga cynodegmi</name>
    <dbReference type="NCBI Taxonomy" id="28189"/>
    <lineage>
        <taxon>Bacteria</taxon>
        <taxon>Pseudomonadati</taxon>
        <taxon>Bacteroidota</taxon>
        <taxon>Flavobacteriia</taxon>
        <taxon>Flavobacteriales</taxon>
        <taxon>Flavobacteriaceae</taxon>
        <taxon>Capnocytophaga</taxon>
    </lineage>
</organism>
<feature type="domain" description="Outer membrane protein beta-barrel" evidence="1">
    <location>
        <begin position="124"/>
        <end position="304"/>
    </location>
</feature>
<accession>A0A0B7HBV5</accession>
<dbReference type="InterPro" id="IPR025665">
    <property type="entry name" value="Beta-barrel_OMP_2"/>
</dbReference>
<protein>
    <recommendedName>
        <fullName evidence="1">Outer membrane protein beta-barrel domain-containing protein</fullName>
    </recommendedName>
</protein>
<evidence type="ECO:0000259" key="1">
    <source>
        <dbReference type="Pfam" id="PF13568"/>
    </source>
</evidence>
<proteinExistence type="predicted"/>
<keyword evidence="3" id="KW-1185">Reference proteome</keyword>
<evidence type="ECO:0000313" key="2">
    <source>
        <dbReference type="EMBL" id="CEN35412.1"/>
    </source>
</evidence>
<dbReference type="EMBL" id="CDOD01000019">
    <property type="protein sequence ID" value="CEN35412.1"/>
    <property type="molecule type" value="Genomic_DNA"/>
</dbReference>
<sequence>MKQKILWVGLFLTFSINAQKTKKIFSDEVDYVGRKIGYIVRTQKDSLMMEVQKLDSLYDNRKLTKLEWETKKIERAEFRAKRIEELMNKEEGKLLDLTKGLVKGEVVTRFPPTKFRKAMKKLPYFHISFALGFNGLMENKDFSTINNDIRSLQSYFFEWGFFNQFSLTKSHKITARTGLSLMYNNLYTKSGKYFKKEGEQTLLMDSNEIDKNRFKNVYLTLPLFFEYDFGKKSKMNKAYFVSKESVRVGLGAFVGTRLKTKNFFRQGDERILQKNNLNTSDFVYGLNAYIGYGELSLYFKYDLNPLFKNNDIKQNMFSVGIRAGF</sequence>
<dbReference type="Pfam" id="PF13568">
    <property type="entry name" value="OMP_b-brl_2"/>
    <property type="match status" value="1"/>
</dbReference>
<name>A0A0B7HBV5_9FLAO</name>
<dbReference type="AlphaFoldDB" id="A0A0B7HBV5"/>
<dbReference type="RefSeq" id="WP_052456908.1">
    <property type="nucleotide sequence ID" value="NZ_CDOD01000019.1"/>
</dbReference>
<evidence type="ECO:0000313" key="3">
    <source>
        <dbReference type="Proteomes" id="UP000038055"/>
    </source>
</evidence>